<dbReference type="EMBL" id="LJXT01000172">
    <property type="protein sequence ID" value="KPQ07244.1"/>
    <property type="molecule type" value="Genomic_DNA"/>
</dbReference>
<accession>A0A0P7WZE0</accession>
<gene>
    <name evidence="1" type="ORF">HLUCCX10_17560</name>
</gene>
<organism evidence="1 2">
    <name type="scientific">Algoriphagus marincola HL-49</name>
    <dbReference type="NCBI Taxonomy" id="1305737"/>
    <lineage>
        <taxon>Bacteria</taxon>
        <taxon>Pseudomonadati</taxon>
        <taxon>Bacteroidota</taxon>
        <taxon>Cytophagia</taxon>
        <taxon>Cytophagales</taxon>
        <taxon>Cyclobacteriaceae</taxon>
        <taxon>Algoriphagus</taxon>
    </lineage>
</organism>
<protein>
    <submittedName>
        <fullName evidence="1">RHS repeat-associated core domain</fullName>
    </submittedName>
</protein>
<dbReference type="STRING" id="1305737.GCA_000526355_02155"/>
<proteinExistence type="predicted"/>
<sequence>TEGIRSLPEFTVSSPNPVQDGVYKARREFATAALGVTKDATGKVGVGATAAGLVVAPFVPIAGAGLIGVGETMSGISSAASGLLNLMQGNVQGVVTDMVMVGIGNQGARGLNNMLEREVIGATDEIILRATQNTSLEITGQIVIPALQKKKKK</sequence>
<dbReference type="eggNOG" id="COG3209">
    <property type="taxonomic scope" value="Bacteria"/>
</dbReference>
<dbReference type="AlphaFoldDB" id="A0A0P7WZE0"/>
<name>A0A0P7WZE0_9BACT</name>
<dbReference type="Proteomes" id="UP000050421">
    <property type="component" value="Unassembled WGS sequence"/>
</dbReference>
<comment type="caution">
    <text evidence="1">The sequence shown here is derived from an EMBL/GenBank/DDBJ whole genome shotgun (WGS) entry which is preliminary data.</text>
</comment>
<dbReference type="PATRIC" id="fig|1305737.6.peg.741"/>
<evidence type="ECO:0000313" key="1">
    <source>
        <dbReference type="EMBL" id="KPQ07244.1"/>
    </source>
</evidence>
<feature type="non-terminal residue" evidence="1">
    <location>
        <position position="1"/>
    </location>
</feature>
<reference evidence="1 2" key="1">
    <citation type="submission" date="2015-09" db="EMBL/GenBank/DDBJ databases">
        <title>Identification and resolution of microdiversity through metagenomic sequencing of parallel consortia.</title>
        <authorList>
            <person name="Nelson W.C."/>
            <person name="Romine M.F."/>
            <person name="Lindemann S.R."/>
        </authorList>
    </citation>
    <scope>NUCLEOTIDE SEQUENCE [LARGE SCALE GENOMIC DNA]</scope>
    <source>
        <strain evidence="1">HL-49</strain>
    </source>
</reference>
<evidence type="ECO:0000313" key="2">
    <source>
        <dbReference type="Proteomes" id="UP000050421"/>
    </source>
</evidence>